<dbReference type="EMBL" id="JH930468">
    <property type="protein sequence ID" value="EKM60456.1"/>
    <property type="molecule type" value="Genomic_DNA"/>
</dbReference>
<dbReference type="Proteomes" id="UP000008370">
    <property type="component" value="Unassembled WGS sequence"/>
</dbReference>
<dbReference type="AlphaFoldDB" id="K5VC11"/>
<protein>
    <submittedName>
        <fullName evidence="2">Uncharacterized protein</fullName>
    </submittedName>
</protein>
<dbReference type="InParanoid" id="K5VC11"/>
<dbReference type="HOGENOM" id="CLU_2967360_0_0_1"/>
<evidence type="ECO:0000256" key="1">
    <source>
        <dbReference type="SAM" id="MobiDB-lite"/>
    </source>
</evidence>
<name>K5VC11_PHACS</name>
<feature type="non-terminal residue" evidence="2">
    <location>
        <position position="59"/>
    </location>
</feature>
<evidence type="ECO:0000313" key="3">
    <source>
        <dbReference type="Proteomes" id="UP000008370"/>
    </source>
</evidence>
<sequence length="59" mass="6471">MMSRYGSLQTATLKGSRTLQQSRVQWPRGPTSAKDGEDDSIDHEVSEGVDRSRGSSMSI</sequence>
<keyword evidence="3" id="KW-1185">Reference proteome</keyword>
<evidence type="ECO:0000313" key="2">
    <source>
        <dbReference type="EMBL" id="EKM60456.1"/>
    </source>
</evidence>
<feature type="compositionally biased region" description="Polar residues" evidence="1">
    <location>
        <begin position="1"/>
        <end position="24"/>
    </location>
</feature>
<gene>
    <name evidence="2" type="ORF">PHACADRAFT_246414</name>
</gene>
<proteinExistence type="predicted"/>
<feature type="compositionally biased region" description="Basic and acidic residues" evidence="1">
    <location>
        <begin position="42"/>
        <end position="53"/>
    </location>
</feature>
<dbReference type="GeneID" id="18913803"/>
<dbReference type="KEGG" id="pco:PHACADRAFT_246414"/>
<organism evidence="2 3">
    <name type="scientific">Phanerochaete carnosa (strain HHB-10118-sp)</name>
    <name type="common">White-rot fungus</name>
    <name type="synonym">Peniophora carnosa</name>
    <dbReference type="NCBI Taxonomy" id="650164"/>
    <lineage>
        <taxon>Eukaryota</taxon>
        <taxon>Fungi</taxon>
        <taxon>Dikarya</taxon>
        <taxon>Basidiomycota</taxon>
        <taxon>Agaricomycotina</taxon>
        <taxon>Agaricomycetes</taxon>
        <taxon>Polyporales</taxon>
        <taxon>Phanerochaetaceae</taxon>
        <taxon>Phanerochaete</taxon>
    </lineage>
</organism>
<reference evidence="2 3" key="1">
    <citation type="journal article" date="2012" name="BMC Genomics">
        <title>Comparative genomics of the white-rot fungi, Phanerochaete carnosa and P. chrysosporium, to elucidate the genetic basis of the distinct wood types they colonize.</title>
        <authorList>
            <person name="Suzuki H."/>
            <person name="MacDonald J."/>
            <person name="Syed K."/>
            <person name="Salamov A."/>
            <person name="Hori C."/>
            <person name="Aerts A."/>
            <person name="Henrissat B."/>
            <person name="Wiebenga A."/>
            <person name="vanKuyk P.A."/>
            <person name="Barry K."/>
            <person name="Lindquist E."/>
            <person name="LaButti K."/>
            <person name="Lapidus A."/>
            <person name="Lucas S."/>
            <person name="Coutinho P."/>
            <person name="Gong Y."/>
            <person name="Samejima M."/>
            <person name="Mahadevan R."/>
            <person name="Abou-Zaid M."/>
            <person name="de Vries R.P."/>
            <person name="Igarashi K."/>
            <person name="Yadav J.S."/>
            <person name="Grigoriev I.V."/>
            <person name="Master E.R."/>
        </authorList>
    </citation>
    <scope>NUCLEOTIDE SEQUENCE [LARGE SCALE GENOMIC DNA]</scope>
    <source>
        <strain evidence="2 3">HHB-10118-sp</strain>
    </source>
</reference>
<accession>K5VC11</accession>
<feature type="region of interest" description="Disordered" evidence="1">
    <location>
        <begin position="1"/>
        <end position="59"/>
    </location>
</feature>
<dbReference type="RefSeq" id="XP_007389914.1">
    <property type="nucleotide sequence ID" value="XM_007389852.1"/>
</dbReference>